<dbReference type="Proteomes" id="UP000295804">
    <property type="component" value="Unassembled WGS sequence"/>
</dbReference>
<dbReference type="InterPro" id="IPR053714">
    <property type="entry name" value="Iso_Racemase_Enz_sf"/>
</dbReference>
<name>A0A4R7VK18_9PSED</name>
<reference evidence="2 3" key="1">
    <citation type="submission" date="2019-03" db="EMBL/GenBank/DDBJ databases">
        <title>Genomic analyses of the natural microbiome of Caenorhabditis elegans.</title>
        <authorList>
            <person name="Samuel B."/>
        </authorList>
    </citation>
    <scope>NUCLEOTIDE SEQUENCE [LARGE SCALE GENOMIC DNA]</scope>
    <source>
        <strain evidence="2 3">BIGb0525</strain>
    </source>
</reference>
<proteinExistence type="inferred from homology"/>
<evidence type="ECO:0000313" key="2">
    <source>
        <dbReference type="EMBL" id="TDV49479.1"/>
    </source>
</evidence>
<protein>
    <recommendedName>
        <fullName evidence="4">Arylsulfatase</fullName>
    </recommendedName>
</protein>
<dbReference type="InterPro" id="IPR015942">
    <property type="entry name" value="Asp/Glu/hydantoin_racemase"/>
</dbReference>
<evidence type="ECO:0000313" key="3">
    <source>
        <dbReference type="Proteomes" id="UP000295804"/>
    </source>
</evidence>
<gene>
    <name evidence="2" type="ORF">EDF87_104125</name>
</gene>
<evidence type="ECO:0000256" key="1">
    <source>
        <dbReference type="ARBA" id="ARBA00038414"/>
    </source>
</evidence>
<dbReference type="Pfam" id="PF01177">
    <property type="entry name" value="Asp_Glu_race"/>
    <property type="match status" value="1"/>
</dbReference>
<evidence type="ECO:0008006" key="4">
    <source>
        <dbReference type="Google" id="ProtNLM"/>
    </source>
</evidence>
<dbReference type="AlphaFoldDB" id="A0A4R7VK18"/>
<comment type="similarity">
    <text evidence="1">Belongs to the HyuE racemase family.</text>
</comment>
<dbReference type="EMBL" id="SOCQ01000004">
    <property type="protein sequence ID" value="TDV49479.1"/>
    <property type="molecule type" value="Genomic_DNA"/>
</dbReference>
<dbReference type="GO" id="GO:0047661">
    <property type="term" value="F:amino-acid racemase activity"/>
    <property type="evidence" value="ECO:0007669"/>
    <property type="project" value="InterPro"/>
</dbReference>
<dbReference type="Gene3D" id="3.40.50.12500">
    <property type="match status" value="1"/>
</dbReference>
<comment type="caution">
    <text evidence="2">The sequence shown here is derived from an EMBL/GenBank/DDBJ whole genome shotgun (WGS) entry which is preliminary data.</text>
</comment>
<accession>A0A4R7VK18</accession>
<sequence length="219" mass="23707">MNTPRIYLIHATPVAIDPITEAFTRLWPEARLANLLEDSLSSDLAEAGELTPALNERFLKLATYAADSGADAILFTCSAFGDAIDLCKQSLSIPVLKPNEAMIEEAIQRTRKITILATFQPAITSMTEEFQASARKQGLELELETTVCPEALTELRKGNGDRHDALIVDSARTPSNSELLCFAQFSMTSAAQQTSLASGLPVLTTPDSAVLKLRNLLNA</sequence>
<dbReference type="RefSeq" id="WP_071174729.1">
    <property type="nucleotide sequence ID" value="NZ_SOCQ01000004.1"/>
</dbReference>
<organism evidence="2 3">
    <name type="scientific">Pseudomonas helmanticensis</name>
    <dbReference type="NCBI Taxonomy" id="1471381"/>
    <lineage>
        <taxon>Bacteria</taxon>
        <taxon>Pseudomonadati</taxon>
        <taxon>Pseudomonadota</taxon>
        <taxon>Gammaproteobacteria</taxon>
        <taxon>Pseudomonadales</taxon>
        <taxon>Pseudomonadaceae</taxon>
        <taxon>Pseudomonas</taxon>
    </lineage>
</organism>